<dbReference type="EMBL" id="UINC01192517">
    <property type="protein sequence ID" value="SVE07704.1"/>
    <property type="molecule type" value="Genomic_DNA"/>
</dbReference>
<organism evidence="1">
    <name type="scientific">marine metagenome</name>
    <dbReference type="NCBI Taxonomy" id="408172"/>
    <lineage>
        <taxon>unclassified sequences</taxon>
        <taxon>metagenomes</taxon>
        <taxon>ecological metagenomes</taxon>
    </lineage>
</organism>
<reference evidence="1" key="1">
    <citation type="submission" date="2018-05" db="EMBL/GenBank/DDBJ databases">
        <authorList>
            <person name="Lanie J.A."/>
            <person name="Ng W.-L."/>
            <person name="Kazmierczak K.M."/>
            <person name="Andrzejewski T.M."/>
            <person name="Davidsen T.M."/>
            <person name="Wayne K.J."/>
            <person name="Tettelin H."/>
            <person name="Glass J.I."/>
            <person name="Rusch D."/>
            <person name="Podicherti R."/>
            <person name="Tsui H.-C.T."/>
            <person name="Winkler M.E."/>
        </authorList>
    </citation>
    <scope>NUCLEOTIDE SEQUENCE</scope>
</reference>
<proteinExistence type="predicted"/>
<protein>
    <recommendedName>
        <fullName evidence="2">PEGA domain-containing protein</fullName>
    </recommendedName>
</protein>
<name>A0A383AJ58_9ZZZZ</name>
<evidence type="ECO:0008006" key="2">
    <source>
        <dbReference type="Google" id="ProtNLM"/>
    </source>
</evidence>
<sequence length="80" mass="8895">MKCPFLILFPLLLYFSPILAQQDTVLTPYPDETVGYIQVSCDSSGLDIFVDNILIGQVPIDDPVPLKPGVHTVTYLNPQF</sequence>
<feature type="non-terminal residue" evidence="1">
    <location>
        <position position="80"/>
    </location>
</feature>
<dbReference type="AlphaFoldDB" id="A0A383AJ58"/>
<gene>
    <name evidence="1" type="ORF">METZ01_LOCUS460558</name>
</gene>
<accession>A0A383AJ58</accession>
<evidence type="ECO:0000313" key="1">
    <source>
        <dbReference type="EMBL" id="SVE07704.1"/>
    </source>
</evidence>